<organism evidence="1">
    <name type="scientific">Woronichinia naegeliana WA131</name>
    <dbReference type="NCBI Taxonomy" id="2824559"/>
    <lineage>
        <taxon>Bacteria</taxon>
        <taxon>Bacillati</taxon>
        <taxon>Cyanobacteriota</taxon>
        <taxon>Cyanophyceae</taxon>
        <taxon>Synechococcales</taxon>
        <taxon>Coelosphaeriaceae</taxon>
        <taxon>Woronichinia</taxon>
    </lineage>
</organism>
<name>A0A977PWE7_9CYAN</name>
<evidence type="ECO:0000313" key="1">
    <source>
        <dbReference type="EMBL" id="UXE61614.1"/>
    </source>
</evidence>
<dbReference type="SUPFAM" id="SSF51161">
    <property type="entry name" value="Trimeric LpxA-like enzymes"/>
    <property type="match status" value="1"/>
</dbReference>
<dbReference type="Proteomes" id="UP001065613">
    <property type="component" value="Chromosome"/>
</dbReference>
<dbReference type="Gene3D" id="2.160.10.10">
    <property type="entry name" value="Hexapeptide repeat proteins"/>
    <property type="match status" value="1"/>
</dbReference>
<accession>A0A977PWE7</accession>
<reference evidence="1" key="1">
    <citation type="submission" date="2021-04" db="EMBL/GenBank/DDBJ databases">
        <title>Genome sequence of Woronichinia naegeliana from Washington state freshwater lake bloom.</title>
        <authorList>
            <person name="Dreher T.W."/>
        </authorList>
    </citation>
    <scope>NUCLEOTIDE SEQUENCE</scope>
    <source>
        <strain evidence="1">WA131</strain>
    </source>
</reference>
<dbReference type="GO" id="GO:0031470">
    <property type="term" value="C:carboxysome"/>
    <property type="evidence" value="ECO:0007669"/>
    <property type="project" value="UniProtKB-ARBA"/>
</dbReference>
<dbReference type="AlphaFoldDB" id="A0A977PWE7"/>
<proteinExistence type="predicted"/>
<protein>
    <submittedName>
        <fullName evidence="1">Uncharacterized protein</fullName>
    </submittedName>
</protein>
<dbReference type="EMBL" id="CP073041">
    <property type="protein sequence ID" value="UXE61614.1"/>
    <property type="molecule type" value="Genomic_DNA"/>
</dbReference>
<sequence length="206" mass="21680">MRLPPVQIVSQSEYFVSGDVSIHETAVVAPGVVLKAAPNSQILIGAGSCIGMGTVINAYAGIVDIESAVTLGPGVLIMGRSTVGQGACVGTKTTIINTSIEPLTMIAPGSLLGDTSRAWQPETVSPAANISSPWETEEVINDSLPIPESPVETEPEPELPSEPAIAPEFVMPVDTVLKEKQPVVGQVYINQLLITLFPERQRTLNV</sequence>
<dbReference type="KEGG" id="wna:KA717_01110"/>
<gene>
    <name evidence="1" type="ORF">KA717_01110</name>
</gene>
<dbReference type="InterPro" id="IPR011004">
    <property type="entry name" value="Trimer_LpxA-like_sf"/>
</dbReference>
<dbReference type="GO" id="GO:0043886">
    <property type="term" value="F:structural constituent of carboxysome shell"/>
    <property type="evidence" value="ECO:0007669"/>
    <property type="project" value="UniProtKB-ARBA"/>
</dbReference>